<dbReference type="PANTHER" id="PTHR32322">
    <property type="entry name" value="INNER MEMBRANE TRANSPORTER"/>
    <property type="match status" value="1"/>
</dbReference>
<feature type="transmembrane region" description="Helical" evidence="6">
    <location>
        <begin position="150"/>
        <end position="171"/>
    </location>
</feature>
<feature type="transmembrane region" description="Helical" evidence="6">
    <location>
        <begin position="67"/>
        <end position="86"/>
    </location>
</feature>
<keyword evidence="4 6" id="KW-1133">Transmembrane helix</keyword>
<feature type="transmembrane region" description="Helical" evidence="6">
    <location>
        <begin position="34"/>
        <end position="55"/>
    </location>
</feature>
<proteinExistence type="inferred from homology"/>
<evidence type="ECO:0000256" key="3">
    <source>
        <dbReference type="ARBA" id="ARBA00022692"/>
    </source>
</evidence>
<evidence type="ECO:0000256" key="6">
    <source>
        <dbReference type="SAM" id="Phobius"/>
    </source>
</evidence>
<evidence type="ECO:0000256" key="1">
    <source>
        <dbReference type="ARBA" id="ARBA00004141"/>
    </source>
</evidence>
<feature type="transmembrane region" description="Helical" evidence="6">
    <location>
        <begin position="216"/>
        <end position="235"/>
    </location>
</feature>
<evidence type="ECO:0000256" key="2">
    <source>
        <dbReference type="ARBA" id="ARBA00007362"/>
    </source>
</evidence>
<feature type="transmembrane region" description="Helical" evidence="6">
    <location>
        <begin position="124"/>
        <end position="144"/>
    </location>
</feature>
<feature type="transmembrane region" description="Helical" evidence="6">
    <location>
        <begin position="247"/>
        <end position="266"/>
    </location>
</feature>
<feature type="transmembrane region" description="Helical" evidence="6">
    <location>
        <begin position="272"/>
        <end position="290"/>
    </location>
</feature>
<organism evidence="8 9">
    <name type="scientific">Isoptericola cucumis</name>
    <dbReference type="NCBI Taxonomy" id="1776856"/>
    <lineage>
        <taxon>Bacteria</taxon>
        <taxon>Bacillati</taxon>
        <taxon>Actinomycetota</taxon>
        <taxon>Actinomycetes</taxon>
        <taxon>Micrococcales</taxon>
        <taxon>Promicromonosporaceae</taxon>
        <taxon>Isoptericola</taxon>
    </lineage>
</organism>
<protein>
    <recommendedName>
        <fullName evidence="7">EamA domain-containing protein</fullName>
    </recommendedName>
</protein>
<accession>A0ABQ2B2Q4</accession>
<dbReference type="InterPro" id="IPR050638">
    <property type="entry name" value="AA-Vitamin_Transporters"/>
</dbReference>
<evidence type="ECO:0000256" key="5">
    <source>
        <dbReference type="ARBA" id="ARBA00023136"/>
    </source>
</evidence>
<dbReference type="SUPFAM" id="SSF103481">
    <property type="entry name" value="Multidrug resistance efflux transporter EmrE"/>
    <property type="match status" value="2"/>
</dbReference>
<evidence type="ECO:0000259" key="7">
    <source>
        <dbReference type="Pfam" id="PF00892"/>
    </source>
</evidence>
<sequence>MARSADSRALSTLVLGCLLVGASSTFIKLSGATADTAAFLRCALALVPFAPLMLLEWRRFARPPARMVRFGLAAGVLLGADYLMWTQSILDAGAGVATVLIGVQVVVFPLLARVLDGEHLTRRFLVALPVMIAGLGLTGGLLAADPTAPHPLRGAVLGTAAGVCYAGFLYLVRPASDADRRLIVTPTGLATASAAVVVGVVGVLKGGIDLDLEPQGWLWLAAVALGGQALSFVLIGYGSVRLPAGRAAAVMLLQPVAAVVLGTLLLGEQPAGSQYVGMALTVAAIAVATTPGRRP</sequence>
<dbReference type="InterPro" id="IPR000620">
    <property type="entry name" value="EamA_dom"/>
</dbReference>
<name>A0ABQ2B2Q4_9MICO</name>
<feature type="domain" description="EamA" evidence="7">
    <location>
        <begin position="154"/>
        <end position="289"/>
    </location>
</feature>
<dbReference type="Proteomes" id="UP000632535">
    <property type="component" value="Unassembled WGS sequence"/>
</dbReference>
<feature type="transmembrane region" description="Helical" evidence="6">
    <location>
        <begin position="183"/>
        <end position="204"/>
    </location>
</feature>
<dbReference type="Gene3D" id="1.10.3730.20">
    <property type="match status" value="1"/>
</dbReference>
<comment type="caution">
    <text evidence="8">The sequence shown here is derived from an EMBL/GenBank/DDBJ whole genome shotgun (WGS) entry which is preliminary data.</text>
</comment>
<evidence type="ECO:0000256" key="4">
    <source>
        <dbReference type="ARBA" id="ARBA00022989"/>
    </source>
</evidence>
<feature type="transmembrane region" description="Helical" evidence="6">
    <location>
        <begin position="92"/>
        <end position="112"/>
    </location>
</feature>
<dbReference type="PANTHER" id="PTHR32322:SF2">
    <property type="entry name" value="EAMA DOMAIN-CONTAINING PROTEIN"/>
    <property type="match status" value="1"/>
</dbReference>
<feature type="domain" description="EamA" evidence="7">
    <location>
        <begin position="10"/>
        <end position="138"/>
    </location>
</feature>
<keyword evidence="9" id="KW-1185">Reference proteome</keyword>
<keyword evidence="5 6" id="KW-0472">Membrane</keyword>
<gene>
    <name evidence="8" type="ORF">GCM10007368_11760</name>
</gene>
<comment type="similarity">
    <text evidence="2">Belongs to the EamA transporter family.</text>
</comment>
<comment type="subcellular location">
    <subcellularLocation>
        <location evidence="1">Membrane</location>
        <topology evidence="1">Multi-pass membrane protein</topology>
    </subcellularLocation>
</comment>
<keyword evidence="3 6" id="KW-0812">Transmembrane</keyword>
<dbReference type="EMBL" id="BMDG01000003">
    <property type="protein sequence ID" value="GGI06557.1"/>
    <property type="molecule type" value="Genomic_DNA"/>
</dbReference>
<dbReference type="InterPro" id="IPR037185">
    <property type="entry name" value="EmrE-like"/>
</dbReference>
<dbReference type="Pfam" id="PF00892">
    <property type="entry name" value="EamA"/>
    <property type="match status" value="2"/>
</dbReference>
<evidence type="ECO:0000313" key="9">
    <source>
        <dbReference type="Proteomes" id="UP000632535"/>
    </source>
</evidence>
<evidence type="ECO:0000313" key="8">
    <source>
        <dbReference type="EMBL" id="GGI06557.1"/>
    </source>
</evidence>
<reference evidence="9" key="1">
    <citation type="journal article" date="2019" name="Int. J. Syst. Evol. Microbiol.">
        <title>The Global Catalogue of Microorganisms (GCM) 10K type strain sequencing project: providing services to taxonomists for standard genome sequencing and annotation.</title>
        <authorList>
            <consortium name="The Broad Institute Genomics Platform"/>
            <consortium name="The Broad Institute Genome Sequencing Center for Infectious Disease"/>
            <person name="Wu L."/>
            <person name="Ma J."/>
        </authorList>
    </citation>
    <scope>NUCLEOTIDE SEQUENCE [LARGE SCALE GENOMIC DNA]</scope>
    <source>
        <strain evidence="9">CCM 8653</strain>
    </source>
</reference>